<organism evidence="1 2">
    <name type="scientific">Gordonia polyisoprenivorans</name>
    <dbReference type="NCBI Taxonomy" id="84595"/>
    <lineage>
        <taxon>Bacteria</taxon>
        <taxon>Bacillati</taxon>
        <taxon>Actinomycetota</taxon>
        <taxon>Actinomycetes</taxon>
        <taxon>Mycobacteriales</taxon>
        <taxon>Gordoniaceae</taxon>
        <taxon>Gordonia</taxon>
    </lineage>
</organism>
<reference evidence="1 2" key="1">
    <citation type="submission" date="2020-04" db="EMBL/GenBank/DDBJ databases">
        <title>MicrobeNet Type strains.</title>
        <authorList>
            <person name="Nicholson A.C."/>
        </authorList>
    </citation>
    <scope>NUCLEOTIDE SEQUENCE [LARGE SCALE GENOMIC DNA]</scope>
    <source>
        <strain evidence="1 2">ATCC BAA-14</strain>
    </source>
</reference>
<name>A0A846WWL2_9ACTN</name>
<gene>
    <name evidence="1" type="ORF">HGA05_25085</name>
</gene>
<dbReference type="RefSeq" id="WP_006373229.1">
    <property type="nucleotide sequence ID" value="NZ_NQOE01000001.1"/>
</dbReference>
<dbReference type="Proteomes" id="UP000563898">
    <property type="component" value="Unassembled WGS sequence"/>
</dbReference>
<dbReference type="EMBL" id="JAAXPC010000024">
    <property type="protein sequence ID" value="NKY04841.1"/>
    <property type="molecule type" value="Genomic_DNA"/>
</dbReference>
<evidence type="ECO:0000313" key="2">
    <source>
        <dbReference type="Proteomes" id="UP000563898"/>
    </source>
</evidence>
<proteinExistence type="predicted"/>
<accession>A0A846WWL2</accession>
<evidence type="ECO:0000313" key="1">
    <source>
        <dbReference type="EMBL" id="NKY04841.1"/>
    </source>
</evidence>
<comment type="caution">
    <text evidence="1">The sequence shown here is derived from an EMBL/GenBank/DDBJ whole genome shotgun (WGS) entry which is preliminary data.</text>
</comment>
<protein>
    <submittedName>
        <fullName evidence="1">Uncharacterized protein</fullName>
    </submittedName>
</protein>
<sequence>MARLKWKRHTPIVVAGIPGNPVHLIEIRATSADLAISLSVEEAMRAGEQLLTAAARFDHDGAIRHLTNAVDRVMRSSEEAAQ</sequence>
<dbReference type="AlphaFoldDB" id="A0A846WWL2"/>